<dbReference type="Proteomes" id="UP000249165">
    <property type="component" value="Unassembled WGS sequence"/>
</dbReference>
<reference evidence="4 5" key="1">
    <citation type="submission" date="2018-06" db="EMBL/GenBank/DDBJ databases">
        <title>Genomic Encyclopedia of Archaeal and Bacterial Type Strains, Phase II (KMG-II): from individual species to whole genera.</title>
        <authorList>
            <person name="Goeker M."/>
        </authorList>
    </citation>
    <scope>NUCLEOTIDE SEQUENCE [LARGE SCALE GENOMIC DNA]</scope>
    <source>
        <strain evidence="4 5">DSM 22011</strain>
    </source>
</reference>
<organism evidence="4 5">
    <name type="scientific">Salipiger aestuarii</name>
    <dbReference type="NCBI Taxonomy" id="568098"/>
    <lineage>
        <taxon>Bacteria</taxon>
        <taxon>Pseudomonadati</taxon>
        <taxon>Pseudomonadota</taxon>
        <taxon>Alphaproteobacteria</taxon>
        <taxon>Rhodobacterales</taxon>
        <taxon>Roseobacteraceae</taxon>
        <taxon>Salipiger</taxon>
    </lineage>
</organism>
<evidence type="ECO:0000256" key="1">
    <source>
        <dbReference type="SAM" id="Coils"/>
    </source>
</evidence>
<keyword evidence="1" id="KW-0175">Coiled coil</keyword>
<feature type="compositionally biased region" description="Low complexity" evidence="2">
    <location>
        <begin position="232"/>
        <end position="241"/>
    </location>
</feature>
<dbReference type="Pfam" id="PF10938">
    <property type="entry name" value="YfdX"/>
    <property type="match status" value="1"/>
</dbReference>
<feature type="chain" id="PRO_5016364787" evidence="3">
    <location>
        <begin position="28"/>
        <end position="328"/>
    </location>
</feature>
<feature type="region of interest" description="Disordered" evidence="2">
    <location>
        <begin position="228"/>
        <end position="263"/>
    </location>
</feature>
<dbReference type="OrthoDB" id="7025476at2"/>
<evidence type="ECO:0000256" key="2">
    <source>
        <dbReference type="SAM" id="MobiDB-lite"/>
    </source>
</evidence>
<evidence type="ECO:0000313" key="4">
    <source>
        <dbReference type="EMBL" id="RAK08885.1"/>
    </source>
</evidence>
<evidence type="ECO:0000313" key="5">
    <source>
        <dbReference type="Proteomes" id="UP000249165"/>
    </source>
</evidence>
<accession>A0A327XNQ5</accession>
<dbReference type="EMBL" id="QLMG01000076">
    <property type="protein sequence ID" value="RAK08885.1"/>
    <property type="molecule type" value="Genomic_DNA"/>
</dbReference>
<name>A0A327XNQ5_9RHOB</name>
<keyword evidence="3" id="KW-0732">Signal</keyword>
<comment type="caution">
    <text evidence="4">The sequence shown here is derived from an EMBL/GenBank/DDBJ whole genome shotgun (WGS) entry which is preliminary data.</text>
</comment>
<dbReference type="InterPro" id="IPR021236">
    <property type="entry name" value="Uncharacterised_YfdX"/>
</dbReference>
<evidence type="ECO:0000256" key="3">
    <source>
        <dbReference type="SAM" id="SignalP"/>
    </source>
</evidence>
<dbReference type="AlphaFoldDB" id="A0A327XNQ5"/>
<feature type="coiled-coil region" evidence="1">
    <location>
        <begin position="51"/>
        <end position="82"/>
    </location>
</feature>
<sequence length="328" mass="34942">MPYRKLFSSSGSALALSTVMALPPAFAQNTPLPPSSQTNEAVSEGVQDAATAQVEEKRKKLLDDATRALEETETALTALDEDDTDAALEALTVATGKLESVVARDPALALAPVDTQLLQRDLLGDVETIQAAREVIEELVDDGLLQEARPLMREFASEIIIETTNLPLATYPDALLRATAQIDAGEVETAKQTLATALGTLVITEDVIALPVLRAQLLIDAAEKALGGDGGTAADTGASDSDSTETESAEEASEAVDTEPLSPGEYVEAARTQLRIAEALGYGDEDDFEELHENLDELDERIDLADDTGGVFDKIGDSFIRLKQRLFD</sequence>
<feature type="compositionally biased region" description="Acidic residues" evidence="2">
    <location>
        <begin position="242"/>
        <end position="257"/>
    </location>
</feature>
<keyword evidence="5" id="KW-1185">Reference proteome</keyword>
<feature type="signal peptide" evidence="3">
    <location>
        <begin position="1"/>
        <end position="27"/>
    </location>
</feature>
<protein>
    <submittedName>
        <fullName evidence="4">YfdX protein</fullName>
    </submittedName>
</protein>
<proteinExistence type="predicted"/>
<dbReference type="RefSeq" id="WP_111551354.1">
    <property type="nucleotide sequence ID" value="NZ_LIQE01000089.1"/>
</dbReference>
<gene>
    <name evidence="4" type="ORF">ATI53_107610</name>
</gene>